<gene>
    <name evidence="1" type="ORF">E5347_03240</name>
</gene>
<comment type="caution">
    <text evidence="1">The sequence shown here is derived from an EMBL/GenBank/DDBJ whole genome shotgun (WGS) entry which is preliminary data.</text>
</comment>
<accession>A0A4S2DNY9</accession>
<reference evidence="1 2" key="1">
    <citation type="submission" date="2019-04" db="EMBL/GenBank/DDBJ databases">
        <title>Microbes associate with the intestines of laboratory mice.</title>
        <authorList>
            <person name="Navarre W."/>
            <person name="Wong E."/>
            <person name="Huang K."/>
            <person name="Tropini C."/>
            <person name="Ng K."/>
            <person name="Yu B."/>
        </authorList>
    </citation>
    <scope>NUCLEOTIDE SEQUENCE [LARGE SCALE GENOMIC DNA]</scope>
    <source>
        <strain evidence="1 2">NM50_B9-20</strain>
    </source>
</reference>
<dbReference type="RefSeq" id="WP_136004596.1">
    <property type="nucleotide sequence ID" value="NZ_SRYR01000001.1"/>
</dbReference>
<sequence length="110" mass="12831">MNNNEKEYLKKASKALTYFTFNNGPIKTLKEEGKVKEEEVKEIQKYIEGHLGYILKVLLQEGNIEKFNLIVSTLDKFYVNDNEDVEIKDDGFDNIYKNLFSMNTGIKLNK</sequence>
<evidence type="ECO:0000313" key="1">
    <source>
        <dbReference type="EMBL" id="TGY43845.1"/>
    </source>
</evidence>
<dbReference type="Proteomes" id="UP000306888">
    <property type="component" value="Unassembled WGS sequence"/>
</dbReference>
<dbReference type="OrthoDB" id="1921697at2"/>
<dbReference type="AlphaFoldDB" id="A0A4S2DNY9"/>
<name>A0A4S2DNY9_9CLOT</name>
<organism evidence="1 2">
    <name type="scientific">Clostridium sartagoforme</name>
    <dbReference type="NCBI Taxonomy" id="84031"/>
    <lineage>
        <taxon>Bacteria</taxon>
        <taxon>Bacillati</taxon>
        <taxon>Bacillota</taxon>
        <taxon>Clostridia</taxon>
        <taxon>Eubacteriales</taxon>
        <taxon>Clostridiaceae</taxon>
        <taxon>Clostridium</taxon>
    </lineage>
</organism>
<protein>
    <submittedName>
        <fullName evidence="1">Uncharacterized protein</fullName>
    </submittedName>
</protein>
<dbReference type="EMBL" id="SRYR01000001">
    <property type="protein sequence ID" value="TGY43845.1"/>
    <property type="molecule type" value="Genomic_DNA"/>
</dbReference>
<evidence type="ECO:0000313" key="2">
    <source>
        <dbReference type="Proteomes" id="UP000306888"/>
    </source>
</evidence>
<keyword evidence="2" id="KW-1185">Reference proteome</keyword>
<proteinExistence type="predicted"/>